<reference evidence="7" key="1">
    <citation type="submission" date="2025-08" db="UniProtKB">
        <authorList>
            <consortium name="Ensembl"/>
        </authorList>
    </citation>
    <scope>IDENTIFICATION</scope>
</reference>
<feature type="domain" description="B box-type" evidence="6">
    <location>
        <begin position="79"/>
        <end position="120"/>
    </location>
</feature>
<dbReference type="GO" id="GO:0008270">
    <property type="term" value="F:zinc ion binding"/>
    <property type="evidence" value="ECO:0007669"/>
    <property type="project" value="UniProtKB-KW"/>
</dbReference>
<keyword evidence="1" id="KW-0479">Metal-binding</keyword>
<dbReference type="SMART" id="SM00184">
    <property type="entry name" value="RING"/>
    <property type="match status" value="1"/>
</dbReference>
<dbReference type="Pfam" id="PF00643">
    <property type="entry name" value="zf-B_box"/>
    <property type="match status" value="1"/>
</dbReference>
<dbReference type="AlphaFoldDB" id="A0A3Q2QI16"/>
<dbReference type="InterPro" id="IPR013083">
    <property type="entry name" value="Znf_RING/FYVE/PHD"/>
</dbReference>
<dbReference type="InterPro" id="IPR000315">
    <property type="entry name" value="Znf_B-box"/>
</dbReference>
<dbReference type="PROSITE" id="PS50089">
    <property type="entry name" value="ZF_RING_2"/>
    <property type="match status" value="1"/>
</dbReference>
<dbReference type="Ensembl" id="ENSFHET00000001505.1">
    <property type="protein sequence ID" value="ENSFHEP00000026911.1"/>
    <property type="gene ID" value="ENSFHEG00000010023.1"/>
</dbReference>
<dbReference type="SUPFAM" id="SSF57850">
    <property type="entry name" value="RING/U-box"/>
    <property type="match status" value="1"/>
</dbReference>
<sequence length="195" mass="22285">MASGSVTNLCCPVCHDVYRDPVLLSCSHSFCAACLRRWWRRREALQCPVCKRVSGRKRPPRNLALKNLCEAFLLEQEQRAEDVCSLHAENLKLFCLEHQEAICLVCRDSERHAEHKFRPIDEVARRRKEELEASLKPLERVGQQPLWKDPAPPSGPPLDTAKHVGNLTFNIWSKMRDLYFDPGSKHGSFGTHTVG</sequence>
<evidence type="ECO:0000313" key="7">
    <source>
        <dbReference type="Ensembl" id="ENSFHEP00000026911.1"/>
    </source>
</evidence>
<evidence type="ECO:0000256" key="2">
    <source>
        <dbReference type="ARBA" id="ARBA00022771"/>
    </source>
</evidence>
<dbReference type="SUPFAM" id="SSF57845">
    <property type="entry name" value="B-box zinc-binding domain"/>
    <property type="match status" value="1"/>
</dbReference>
<reference evidence="7" key="2">
    <citation type="submission" date="2025-09" db="UniProtKB">
        <authorList>
            <consortium name="Ensembl"/>
        </authorList>
    </citation>
    <scope>IDENTIFICATION</scope>
</reference>
<dbReference type="InterPro" id="IPR027370">
    <property type="entry name" value="Znf-RING_euk"/>
</dbReference>
<proteinExistence type="predicted"/>
<accession>A0A3Q2QI16</accession>
<dbReference type="GeneTree" id="ENSGT00970000193381"/>
<name>A0A3Q2QI16_FUNHE</name>
<dbReference type="Proteomes" id="UP000265000">
    <property type="component" value="Unplaced"/>
</dbReference>
<evidence type="ECO:0000259" key="6">
    <source>
        <dbReference type="PROSITE" id="PS50119"/>
    </source>
</evidence>
<organism evidence="7 8">
    <name type="scientific">Fundulus heteroclitus</name>
    <name type="common">Killifish</name>
    <name type="synonym">Mummichog</name>
    <dbReference type="NCBI Taxonomy" id="8078"/>
    <lineage>
        <taxon>Eukaryota</taxon>
        <taxon>Metazoa</taxon>
        <taxon>Chordata</taxon>
        <taxon>Craniata</taxon>
        <taxon>Vertebrata</taxon>
        <taxon>Euteleostomi</taxon>
        <taxon>Actinopterygii</taxon>
        <taxon>Neopterygii</taxon>
        <taxon>Teleostei</taxon>
        <taxon>Neoteleostei</taxon>
        <taxon>Acanthomorphata</taxon>
        <taxon>Ovalentaria</taxon>
        <taxon>Atherinomorphae</taxon>
        <taxon>Cyprinodontiformes</taxon>
        <taxon>Fundulidae</taxon>
        <taxon>Fundulus</taxon>
    </lineage>
</organism>
<evidence type="ECO:0000256" key="3">
    <source>
        <dbReference type="ARBA" id="ARBA00022833"/>
    </source>
</evidence>
<dbReference type="InterPro" id="IPR017907">
    <property type="entry name" value="Znf_RING_CS"/>
</dbReference>
<protein>
    <submittedName>
        <fullName evidence="7">Uncharacterized protein</fullName>
    </submittedName>
</protein>
<evidence type="ECO:0000259" key="5">
    <source>
        <dbReference type="PROSITE" id="PS50089"/>
    </source>
</evidence>
<dbReference type="PROSITE" id="PS50119">
    <property type="entry name" value="ZF_BBOX"/>
    <property type="match status" value="1"/>
</dbReference>
<evidence type="ECO:0000256" key="4">
    <source>
        <dbReference type="PROSITE-ProRule" id="PRU00024"/>
    </source>
</evidence>
<dbReference type="PANTHER" id="PTHR24103">
    <property type="entry name" value="E3 UBIQUITIN-PROTEIN LIGASE TRIM"/>
    <property type="match status" value="1"/>
</dbReference>
<dbReference type="InterPro" id="IPR050143">
    <property type="entry name" value="TRIM/RBCC"/>
</dbReference>
<dbReference type="Pfam" id="PF13445">
    <property type="entry name" value="zf-RING_UBOX"/>
    <property type="match status" value="1"/>
</dbReference>
<keyword evidence="3" id="KW-0862">Zinc</keyword>
<dbReference type="PROSITE" id="PS00518">
    <property type="entry name" value="ZF_RING_1"/>
    <property type="match status" value="1"/>
</dbReference>
<evidence type="ECO:0000313" key="8">
    <source>
        <dbReference type="Proteomes" id="UP000265000"/>
    </source>
</evidence>
<dbReference type="Gene3D" id="3.30.40.10">
    <property type="entry name" value="Zinc/RING finger domain, C3HC4 (zinc finger)"/>
    <property type="match status" value="1"/>
</dbReference>
<dbReference type="Gene3D" id="3.30.160.60">
    <property type="entry name" value="Classic Zinc Finger"/>
    <property type="match status" value="1"/>
</dbReference>
<feature type="domain" description="RING-type" evidence="5">
    <location>
        <begin position="11"/>
        <end position="51"/>
    </location>
</feature>
<evidence type="ECO:0000256" key="1">
    <source>
        <dbReference type="ARBA" id="ARBA00022723"/>
    </source>
</evidence>
<keyword evidence="2 4" id="KW-0863">Zinc-finger</keyword>
<dbReference type="InterPro" id="IPR001841">
    <property type="entry name" value="Znf_RING"/>
</dbReference>
<dbReference type="SMART" id="SM00336">
    <property type="entry name" value="BBOX"/>
    <property type="match status" value="1"/>
</dbReference>
<keyword evidence="8" id="KW-1185">Reference proteome</keyword>